<dbReference type="AlphaFoldDB" id="A0A7W9T033"/>
<feature type="domain" description="BLUF" evidence="1">
    <location>
        <begin position="4"/>
        <end position="95"/>
    </location>
</feature>
<protein>
    <recommendedName>
        <fullName evidence="1">BLUF domain-containing protein</fullName>
    </recommendedName>
</protein>
<gene>
    <name evidence="2" type="ORF">HNQ93_001464</name>
</gene>
<evidence type="ECO:0000313" key="3">
    <source>
        <dbReference type="Proteomes" id="UP000532746"/>
    </source>
</evidence>
<dbReference type="Proteomes" id="UP000532746">
    <property type="component" value="Unassembled WGS sequence"/>
</dbReference>
<dbReference type="InterPro" id="IPR007024">
    <property type="entry name" value="BLUF_domain"/>
</dbReference>
<dbReference type="SUPFAM" id="SSF54975">
    <property type="entry name" value="Acylphosphatase/BLUF domain-like"/>
    <property type="match status" value="1"/>
</dbReference>
<dbReference type="SMART" id="SM01034">
    <property type="entry name" value="BLUF"/>
    <property type="match status" value="1"/>
</dbReference>
<accession>A0A7W9T033</accession>
<comment type="caution">
    <text evidence="2">The sequence shown here is derived from an EMBL/GenBank/DDBJ whole genome shotgun (WGS) entry which is preliminary data.</text>
</comment>
<dbReference type="PROSITE" id="PS50925">
    <property type="entry name" value="BLUF"/>
    <property type="match status" value="1"/>
</dbReference>
<evidence type="ECO:0000259" key="1">
    <source>
        <dbReference type="PROSITE" id="PS50925"/>
    </source>
</evidence>
<proteinExistence type="predicted"/>
<dbReference type="Pfam" id="PF04940">
    <property type="entry name" value="BLUF"/>
    <property type="match status" value="1"/>
</dbReference>
<dbReference type="EMBL" id="JACHGG010000002">
    <property type="protein sequence ID" value="MBB6058618.1"/>
    <property type="molecule type" value="Genomic_DNA"/>
</dbReference>
<dbReference type="GO" id="GO:0071949">
    <property type="term" value="F:FAD binding"/>
    <property type="evidence" value="ECO:0007669"/>
    <property type="project" value="InterPro"/>
</dbReference>
<dbReference type="InterPro" id="IPR036046">
    <property type="entry name" value="Acylphosphatase-like_dom_sf"/>
</dbReference>
<evidence type="ECO:0000313" key="2">
    <source>
        <dbReference type="EMBL" id="MBB6058618.1"/>
    </source>
</evidence>
<sequence length="142" mass="15720">MNLLHHLIYQSEVVAPLSEAELGRLLEQCRHHNQAASITGILLFDGSRFLQVLEGPPKAVADVFSRIHADCRHTAVQVLADGPIAHRQFAGWAIGLVNDVREPAALGYRDLPGLHTVTDAALWLLIREFQANTLRARRFVAS</sequence>
<dbReference type="RefSeq" id="WP_183403185.1">
    <property type="nucleotide sequence ID" value="NZ_JACHGG010000002.1"/>
</dbReference>
<name>A0A7W9T033_9BACT</name>
<dbReference type="Gene3D" id="3.30.70.100">
    <property type="match status" value="1"/>
</dbReference>
<organism evidence="2 3">
    <name type="scientific">Hymenobacter luteus</name>
    <dbReference type="NCBI Taxonomy" id="1411122"/>
    <lineage>
        <taxon>Bacteria</taxon>
        <taxon>Pseudomonadati</taxon>
        <taxon>Bacteroidota</taxon>
        <taxon>Cytophagia</taxon>
        <taxon>Cytophagales</taxon>
        <taxon>Hymenobacteraceae</taxon>
        <taxon>Hymenobacter</taxon>
    </lineage>
</organism>
<reference evidence="2 3" key="1">
    <citation type="submission" date="2020-08" db="EMBL/GenBank/DDBJ databases">
        <title>Genomic Encyclopedia of Type Strains, Phase IV (KMG-IV): sequencing the most valuable type-strain genomes for metagenomic binning, comparative biology and taxonomic classification.</title>
        <authorList>
            <person name="Goeker M."/>
        </authorList>
    </citation>
    <scope>NUCLEOTIDE SEQUENCE [LARGE SCALE GENOMIC DNA]</scope>
    <source>
        <strain evidence="2 3">DSM 26718</strain>
    </source>
</reference>
<keyword evidence="3" id="KW-1185">Reference proteome</keyword>
<dbReference type="GO" id="GO:0009882">
    <property type="term" value="F:blue light photoreceptor activity"/>
    <property type="evidence" value="ECO:0007669"/>
    <property type="project" value="InterPro"/>
</dbReference>